<evidence type="ECO:0000256" key="12">
    <source>
        <dbReference type="ARBA" id="ARBA00031200"/>
    </source>
</evidence>
<feature type="transmembrane region" description="Helical" evidence="16">
    <location>
        <begin position="430"/>
        <end position="455"/>
    </location>
</feature>
<keyword evidence="2" id="KW-0813">Transport</keyword>
<evidence type="ECO:0000256" key="8">
    <source>
        <dbReference type="ARBA" id="ARBA00023004"/>
    </source>
</evidence>
<dbReference type="InterPro" id="IPR041069">
    <property type="entry name" value="FeoB_Cyto"/>
</dbReference>
<dbReference type="InterPro" id="IPR011640">
    <property type="entry name" value="Fe2_transport_prot_B_C"/>
</dbReference>
<feature type="transmembrane region" description="Helical" evidence="16">
    <location>
        <begin position="396"/>
        <end position="418"/>
    </location>
</feature>
<comment type="subcellular location">
    <subcellularLocation>
        <location evidence="1">Cell membrane</location>
        <topology evidence="1">Multi-pass membrane protein</topology>
    </subcellularLocation>
</comment>
<dbReference type="InterPro" id="IPR003373">
    <property type="entry name" value="Fe2_transport_prot-B"/>
</dbReference>
<dbReference type="InterPro" id="IPR050860">
    <property type="entry name" value="FeoB_GTPase"/>
</dbReference>
<feature type="transmembrane region" description="Helical" evidence="16">
    <location>
        <begin position="461"/>
        <end position="482"/>
    </location>
</feature>
<keyword evidence="15" id="KW-0460">Magnesium</keyword>
<keyword evidence="9" id="KW-0406">Ion transport</keyword>
<feature type="binding site" evidence="14">
    <location>
        <begin position="3"/>
        <end position="10"/>
    </location>
    <ligand>
        <name>GTP</name>
        <dbReference type="ChEBI" id="CHEBI:37565"/>
        <label>1</label>
    </ligand>
</feature>
<feature type="transmembrane region" description="Helical" evidence="16">
    <location>
        <begin position="352"/>
        <end position="376"/>
    </location>
</feature>
<feature type="transmembrane region" description="Helical" evidence="16">
    <location>
        <begin position="576"/>
        <end position="601"/>
    </location>
</feature>
<evidence type="ECO:0000259" key="17">
    <source>
        <dbReference type="PROSITE" id="PS51711"/>
    </source>
</evidence>
<feature type="transmembrane region" description="Helical" evidence="16">
    <location>
        <begin position="653"/>
        <end position="673"/>
    </location>
</feature>
<keyword evidence="11 16" id="KW-0472">Membrane</keyword>
<reference evidence="18" key="1">
    <citation type="submission" date="2013-11" db="EMBL/GenBank/DDBJ databases">
        <title>Comparative genomics of Ignicoccus.</title>
        <authorList>
            <person name="Podar M."/>
        </authorList>
    </citation>
    <scope>NUCLEOTIDE SEQUENCE</scope>
    <source>
        <strain evidence="18">DSM 13166</strain>
    </source>
</reference>
<dbReference type="Gene3D" id="3.40.50.300">
    <property type="entry name" value="P-loop containing nucleotide triphosphate hydrolases"/>
    <property type="match status" value="1"/>
</dbReference>
<feature type="binding site" evidence="15">
    <location>
        <position position="15"/>
    </location>
    <ligand>
        <name>Mg(2+)</name>
        <dbReference type="ChEBI" id="CHEBI:18420"/>
        <label>2</label>
    </ligand>
</feature>
<protein>
    <recommendedName>
        <fullName evidence="12 13">Ferrous iron transport protein B</fullName>
    </recommendedName>
</protein>
<dbReference type="SUPFAM" id="SSF52540">
    <property type="entry name" value="P-loop containing nucleoside triphosphate hydrolases"/>
    <property type="match status" value="1"/>
</dbReference>
<evidence type="ECO:0000313" key="18">
    <source>
        <dbReference type="EMBL" id="UXD22381.1"/>
    </source>
</evidence>
<evidence type="ECO:0000256" key="13">
    <source>
        <dbReference type="NCBIfam" id="TIGR00437"/>
    </source>
</evidence>
<dbReference type="Pfam" id="PF07664">
    <property type="entry name" value="FeoB_C"/>
    <property type="match status" value="1"/>
</dbReference>
<keyword evidence="6 14" id="KW-0547">Nucleotide-binding</keyword>
<feature type="transmembrane region" description="Helical" evidence="16">
    <location>
        <begin position="520"/>
        <end position="539"/>
    </location>
</feature>
<dbReference type="Pfam" id="PF07670">
    <property type="entry name" value="Gate"/>
    <property type="match status" value="2"/>
</dbReference>
<dbReference type="Pfam" id="PF17910">
    <property type="entry name" value="FeoB_Cyto"/>
    <property type="match status" value="1"/>
</dbReference>
<evidence type="ECO:0000256" key="1">
    <source>
        <dbReference type="ARBA" id="ARBA00004651"/>
    </source>
</evidence>
<feature type="binding site" evidence="14">
    <location>
        <begin position="110"/>
        <end position="113"/>
    </location>
    <ligand>
        <name>GTP</name>
        <dbReference type="ChEBI" id="CHEBI:37565"/>
        <label>1</label>
    </ligand>
</feature>
<keyword evidence="7 16" id="KW-1133">Transmembrane helix</keyword>
<feature type="binding site" evidence="14">
    <location>
        <begin position="139"/>
        <end position="141"/>
    </location>
    <ligand>
        <name>GTP</name>
        <dbReference type="ChEBI" id="CHEBI:37565"/>
        <label>1</label>
    </ligand>
</feature>
<dbReference type="InterPro" id="IPR011642">
    <property type="entry name" value="Gate_dom"/>
</dbReference>
<keyword evidence="4" id="KW-0410">Iron transport</keyword>
<proteinExistence type="predicted"/>
<dbReference type="GO" id="GO:0005886">
    <property type="term" value="C:plasma membrane"/>
    <property type="evidence" value="ECO:0007669"/>
    <property type="project" value="UniProtKB-SubCell"/>
</dbReference>
<keyword evidence="5 16" id="KW-0812">Transmembrane</keyword>
<evidence type="ECO:0000256" key="9">
    <source>
        <dbReference type="ARBA" id="ARBA00023065"/>
    </source>
</evidence>
<feature type="binding site" evidence="15">
    <location>
        <position position="18"/>
    </location>
    <ligand>
        <name>Mg(2+)</name>
        <dbReference type="ChEBI" id="CHEBI:18420"/>
        <label>2</label>
    </ligand>
</feature>
<name>A0A977PK25_9CREN</name>
<organism evidence="18 19">
    <name type="scientific">Ignicoccus pacificus DSM 13166</name>
    <dbReference type="NCBI Taxonomy" id="940294"/>
    <lineage>
        <taxon>Archaea</taxon>
        <taxon>Thermoproteota</taxon>
        <taxon>Thermoprotei</taxon>
        <taxon>Desulfurococcales</taxon>
        <taxon>Desulfurococcaceae</taxon>
        <taxon>Ignicoccus</taxon>
    </lineage>
</organism>
<evidence type="ECO:0000256" key="4">
    <source>
        <dbReference type="ARBA" id="ARBA00022496"/>
    </source>
</evidence>
<keyword evidence="10 14" id="KW-0342">GTP-binding</keyword>
<keyword evidence="8" id="KW-0408">Iron</keyword>
<keyword evidence="19" id="KW-1185">Reference proteome</keyword>
<evidence type="ECO:0000256" key="11">
    <source>
        <dbReference type="ARBA" id="ARBA00023136"/>
    </source>
</evidence>
<feature type="transmembrane region" description="Helical" evidence="16">
    <location>
        <begin position="274"/>
        <end position="298"/>
    </location>
</feature>
<dbReference type="Proteomes" id="UP001063698">
    <property type="component" value="Chromosome"/>
</dbReference>
<evidence type="ECO:0000256" key="7">
    <source>
        <dbReference type="ARBA" id="ARBA00022989"/>
    </source>
</evidence>
<evidence type="ECO:0000256" key="14">
    <source>
        <dbReference type="PIRSR" id="PIRSR603373-1"/>
    </source>
</evidence>
<dbReference type="EMBL" id="CP006868">
    <property type="protein sequence ID" value="UXD22381.1"/>
    <property type="molecule type" value="Genomic_DNA"/>
</dbReference>
<keyword evidence="15" id="KW-0479">Metal-binding</keyword>
<evidence type="ECO:0000256" key="10">
    <source>
        <dbReference type="ARBA" id="ARBA00023134"/>
    </source>
</evidence>
<dbReference type="GO" id="GO:0015093">
    <property type="term" value="F:ferrous iron transmembrane transporter activity"/>
    <property type="evidence" value="ECO:0007669"/>
    <property type="project" value="UniProtKB-UniRule"/>
</dbReference>
<evidence type="ECO:0000256" key="6">
    <source>
        <dbReference type="ARBA" id="ARBA00022741"/>
    </source>
</evidence>
<dbReference type="AlphaFoldDB" id="A0A977PK25"/>
<dbReference type="NCBIfam" id="TIGR00437">
    <property type="entry name" value="feoB"/>
    <property type="match status" value="1"/>
</dbReference>
<evidence type="ECO:0000313" key="19">
    <source>
        <dbReference type="Proteomes" id="UP001063698"/>
    </source>
</evidence>
<sequence>MAGQPNVGKSTFINSVLGSYVSHVANWPGVTVSINVIEALIDNEKVCLIDLPGTNSLSGGSEEERIAARFLIEEDYDNVVIVVDAVVLKRSMYLALQILELRGIGVIAINKIDMALKAGIHINKSLLEKRLQKPVVLMSAADGEGVDEVIRKAMERQHVRYLDVNYGDLEYYITMIEKELYGKVKGNPRWYAAEFMLGNKVVEEKLKALEVYEKLVSLREEAKKELGDLGKIVIESRWKKIEELLSGVIEKERVVTTKESKILEWMDKIMLHPILGIIASFLILFTIMSIAFTVNTGFPLNIIMEAVGRKDIATLLEHYSISGILGEVFNAISVVVKNALPPPVGSLIGDGIILGVGTVLSFFPLVFTVYLLLALLEDSGLASRIAVAMDPLFRPAGLSGKAVFPIVISMGCNVAGVPTARVMRTKSAKIATIIPLPLVPCQARLVVLLALASVLPGMLKALSILYVYTLALGLFLIIAAIIKKIIGSDEVEELIMEIPPYHVPKLRVISWIAWDNAKHFLEKAGTVILIFSVILWFLVNTGPQGFVNSIDQSWGAIIGKALEYIPMAVLGLGKEASWIVSLSMLVGTVAKEVVLETLAILTGTSNVYQMVTKLGLSVPQVLGLMVAITLYIPCVATIAVIRSETGSWKWTLLSIVISITLSMVVSYITVSILRLW</sequence>
<accession>A0A977PK25</accession>
<feature type="transmembrane region" description="Helical" evidence="16">
    <location>
        <begin position="621"/>
        <end position="641"/>
    </location>
</feature>
<keyword evidence="3" id="KW-1003">Cell membrane</keyword>
<evidence type="ECO:0000256" key="2">
    <source>
        <dbReference type="ARBA" id="ARBA00022448"/>
    </source>
</evidence>
<dbReference type="PROSITE" id="PS51711">
    <property type="entry name" value="G_FEOB"/>
    <property type="match status" value="1"/>
</dbReference>
<feature type="domain" description="FeoB-type G" evidence="17">
    <location>
        <begin position="1"/>
        <end position="159"/>
    </location>
</feature>
<feature type="binding site" evidence="15">
    <location>
        <position position="14"/>
    </location>
    <ligand>
        <name>Mg(2+)</name>
        <dbReference type="ChEBI" id="CHEBI:18420"/>
        <label>2</label>
    </ligand>
</feature>
<evidence type="ECO:0000256" key="16">
    <source>
        <dbReference type="SAM" id="Phobius"/>
    </source>
</evidence>
<evidence type="ECO:0000256" key="3">
    <source>
        <dbReference type="ARBA" id="ARBA00022475"/>
    </source>
</evidence>
<dbReference type="InterPro" id="IPR027417">
    <property type="entry name" value="P-loop_NTPase"/>
</dbReference>
<evidence type="ECO:0000256" key="15">
    <source>
        <dbReference type="PIRSR" id="PIRSR603373-2"/>
    </source>
</evidence>
<dbReference type="InterPro" id="IPR030389">
    <property type="entry name" value="G_FEOB_dom"/>
</dbReference>
<feature type="binding site" evidence="14">
    <location>
        <begin position="50"/>
        <end position="53"/>
    </location>
    <ligand>
        <name>GTP</name>
        <dbReference type="ChEBI" id="CHEBI:37565"/>
        <label>1</label>
    </ligand>
</feature>
<dbReference type="PANTHER" id="PTHR43185">
    <property type="entry name" value="FERROUS IRON TRANSPORT PROTEIN B"/>
    <property type="match status" value="1"/>
</dbReference>
<gene>
    <name evidence="18" type="ORF">IPA_04110</name>
</gene>
<dbReference type="PANTHER" id="PTHR43185:SF1">
    <property type="entry name" value="FE(2+) TRANSPORTER FEOB"/>
    <property type="match status" value="1"/>
</dbReference>
<dbReference type="GO" id="GO:0046872">
    <property type="term" value="F:metal ion binding"/>
    <property type="evidence" value="ECO:0007669"/>
    <property type="project" value="UniProtKB-KW"/>
</dbReference>
<dbReference type="Pfam" id="PF02421">
    <property type="entry name" value="FeoB_N"/>
    <property type="match status" value="1"/>
</dbReference>
<dbReference type="GO" id="GO:0005525">
    <property type="term" value="F:GTP binding"/>
    <property type="evidence" value="ECO:0007669"/>
    <property type="project" value="UniProtKB-KW"/>
</dbReference>
<dbReference type="KEGG" id="ipc:IPA_04110"/>
<evidence type="ECO:0000256" key="5">
    <source>
        <dbReference type="ARBA" id="ARBA00022692"/>
    </source>
</evidence>